<dbReference type="EMBL" id="CP049811">
    <property type="protein sequence ID" value="QIK39891.1"/>
    <property type="molecule type" value="Genomic_DNA"/>
</dbReference>
<dbReference type="KEGG" id="mon:G8E03_03390"/>
<keyword evidence="2" id="KW-1185">Reference proteome</keyword>
<proteinExistence type="predicted"/>
<organism evidence="1 2">
    <name type="scientific">Pontivivens nitratireducens</name>
    <dbReference type="NCBI Taxonomy" id="2758038"/>
    <lineage>
        <taxon>Bacteria</taxon>
        <taxon>Pseudomonadati</taxon>
        <taxon>Pseudomonadota</taxon>
        <taxon>Alphaproteobacteria</taxon>
        <taxon>Rhodobacterales</taxon>
        <taxon>Paracoccaceae</taxon>
        <taxon>Pontivivens</taxon>
    </lineage>
</organism>
<dbReference type="RefSeq" id="WP_166188678.1">
    <property type="nucleotide sequence ID" value="NZ_CP049811.1"/>
</dbReference>
<dbReference type="AlphaFoldDB" id="A0A6G7VIP1"/>
<dbReference type="InterPro" id="IPR046171">
    <property type="entry name" value="DUF6173"/>
</dbReference>
<reference evidence="1 2" key="1">
    <citation type="submission" date="2020-03" db="EMBL/GenBank/DDBJ databases">
        <title>Complete genome sequence of Monaibacterium sp. ALG8 with diverse plasmids.</title>
        <authorList>
            <person name="Sun C."/>
        </authorList>
    </citation>
    <scope>NUCLEOTIDE SEQUENCE [LARGE SCALE GENOMIC DNA]</scope>
    <source>
        <strain evidence="1 2">ALG8</strain>
    </source>
</reference>
<accession>A0A6G7VIP1</accession>
<dbReference type="Proteomes" id="UP000500791">
    <property type="component" value="Chromosome"/>
</dbReference>
<evidence type="ECO:0000313" key="1">
    <source>
        <dbReference type="EMBL" id="QIK39891.1"/>
    </source>
</evidence>
<name>A0A6G7VIP1_9RHOB</name>
<protein>
    <submittedName>
        <fullName evidence="1">Uncharacterized protein</fullName>
    </submittedName>
</protein>
<gene>
    <name evidence="1" type="ORF">G8E03_03390</name>
</gene>
<dbReference type="Pfam" id="PF19670">
    <property type="entry name" value="DUF6173"/>
    <property type="match status" value="1"/>
</dbReference>
<sequence length="148" mass="15886">MDLDGKVNTTAEAAENAVLAHAVHIEGQEVAENCDRPNALKADAGKSPAQWAYERIINYIQKFEELLDAEHEVGLGFVGSDSGTLTIQGMGYFAPDIITFYGTDAGGNKRQLIQHVSQLSVMLTAAPRLKSPAQRIGFKLAADLEGKG</sequence>
<evidence type="ECO:0000313" key="2">
    <source>
        <dbReference type="Proteomes" id="UP000500791"/>
    </source>
</evidence>